<accession>A0ABU2K8N8</accession>
<gene>
    <name evidence="2" type="ORF">RM425_11615</name>
</gene>
<feature type="transmembrane region" description="Helical" evidence="1">
    <location>
        <begin position="278"/>
        <end position="300"/>
    </location>
</feature>
<comment type="caution">
    <text evidence="2">The sequence shown here is derived from an EMBL/GenBank/DDBJ whole genome shotgun (WGS) entry which is preliminary data.</text>
</comment>
<sequence length="457" mass="46365">MSSTATAPPAPPDRQAARRGRTARGLLAGAVAAGVAAVWLAGWLITRDGGDLHLAGGYLVVGPFDAVLSARVLLPIAVAVAVVLWGPALARRLRWGTLLGASTAGAATWGVALALSSGWGALAEPMASEHEYVADVGKVADLGTFLSTFTDAVPVGSDGQWATHVAGHPPGALLAFVLLDRVGLGGPGWAAALCIAGGALAVTAVLVAVRVIAHEAAARAVAPFAVLLPAAVWMVTSADALFAGVTAWGVTLLALAAVRGLTPVGSVQALGGGLLLGLGLHLSFGLAPAGLLALTAVLLQRSRLGWAGVVRVLAVAAAGVLVVFALFALGGYWWFEGIAVVAERVRAGAAYPDRADQRLWFLVGNVAAAAVATGPAIVAGMAGMRGRLRWLVLASLGGVAVSNLSGLVLGETERIWLPFVVWLLPATAWLPARSHGFWLGLSALLAIVVEVSVRTPW</sequence>
<feature type="transmembrane region" description="Helical" evidence="1">
    <location>
        <begin position="66"/>
        <end position="86"/>
    </location>
</feature>
<feature type="transmembrane region" description="Helical" evidence="1">
    <location>
        <begin position="25"/>
        <end position="46"/>
    </location>
</feature>
<dbReference type="Proteomes" id="UP001183222">
    <property type="component" value="Unassembled WGS sequence"/>
</dbReference>
<keyword evidence="1" id="KW-0812">Transmembrane</keyword>
<proteinExistence type="predicted"/>
<feature type="transmembrane region" description="Helical" evidence="1">
    <location>
        <begin position="312"/>
        <end position="335"/>
    </location>
</feature>
<reference evidence="3" key="1">
    <citation type="submission" date="2023-07" db="EMBL/GenBank/DDBJ databases">
        <title>30 novel species of actinomycetes from the DSMZ collection.</title>
        <authorList>
            <person name="Nouioui I."/>
        </authorList>
    </citation>
    <scope>NUCLEOTIDE SEQUENCE [LARGE SCALE GENOMIC DNA]</scope>
    <source>
        <strain evidence="3">DSM 46792</strain>
    </source>
</reference>
<feature type="transmembrane region" description="Helical" evidence="1">
    <location>
        <begin position="98"/>
        <end position="122"/>
    </location>
</feature>
<feature type="transmembrane region" description="Helical" evidence="1">
    <location>
        <begin position="225"/>
        <end position="258"/>
    </location>
</feature>
<organism evidence="2 3">
    <name type="scientific">Blastococcus goldschmidtiae</name>
    <dbReference type="NCBI Taxonomy" id="3075546"/>
    <lineage>
        <taxon>Bacteria</taxon>
        <taxon>Bacillati</taxon>
        <taxon>Actinomycetota</taxon>
        <taxon>Actinomycetes</taxon>
        <taxon>Geodermatophilales</taxon>
        <taxon>Geodermatophilaceae</taxon>
        <taxon>Blastococcus</taxon>
    </lineage>
</organism>
<feature type="transmembrane region" description="Helical" evidence="1">
    <location>
        <begin position="437"/>
        <end position="455"/>
    </location>
</feature>
<evidence type="ECO:0000256" key="1">
    <source>
        <dbReference type="SAM" id="Phobius"/>
    </source>
</evidence>
<keyword evidence="1" id="KW-1133">Transmembrane helix</keyword>
<feature type="transmembrane region" description="Helical" evidence="1">
    <location>
        <begin position="390"/>
        <end position="409"/>
    </location>
</feature>
<feature type="transmembrane region" description="Helical" evidence="1">
    <location>
        <begin position="189"/>
        <end position="213"/>
    </location>
</feature>
<keyword evidence="3" id="KW-1185">Reference proteome</keyword>
<dbReference type="EMBL" id="JAVREI010000007">
    <property type="protein sequence ID" value="MDT0276547.1"/>
    <property type="molecule type" value="Genomic_DNA"/>
</dbReference>
<dbReference type="RefSeq" id="WP_311345364.1">
    <property type="nucleotide sequence ID" value="NZ_JAVREI010000007.1"/>
</dbReference>
<evidence type="ECO:0000313" key="3">
    <source>
        <dbReference type="Proteomes" id="UP001183222"/>
    </source>
</evidence>
<keyword evidence="1" id="KW-0472">Membrane</keyword>
<protein>
    <recommendedName>
        <fullName evidence="4">Alpha-1,6-mannosyltransferase</fullName>
    </recommendedName>
</protein>
<evidence type="ECO:0000313" key="2">
    <source>
        <dbReference type="EMBL" id="MDT0276547.1"/>
    </source>
</evidence>
<feature type="transmembrane region" description="Helical" evidence="1">
    <location>
        <begin position="359"/>
        <end position="378"/>
    </location>
</feature>
<name>A0ABU2K8N8_9ACTN</name>
<evidence type="ECO:0008006" key="4">
    <source>
        <dbReference type="Google" id="ProtNLM"/>
    </source>
</evidence>